<proteinExistence type="predicted"/>
<evidence type="ECO:0008006" key="3">
    <source>
        <dbReference type="Google" id="ProtNLM"/>
    </source>
</evidence>
<dbReference type="EMBL" id="BAABBA010000007">
    <property type="protein sequence ID" value="GAA4287336.1"/>
    <property type="molecule type" value="Genomic_DNA"/>
</dbReference>
<dbReference type="SUPFAM" id="SSF55961">
    <property type="entry name" value="Bet v1-like"/>
    <property type="match status" value="1"/>
</dbReference>
<keyword evidence="2" id="KW-1185">Reference proteome</keyword>
<protein>
    <recommendedName>
        <fullName evidence="3">SRPBCC family protein</fullName>
    </recommendedName>
</protein>
<evidence type="ECO:0000313" key="2">
    <source>
        <dbReference type="Proteomes" id="UP001499841"/>
    </source>
</evidence>
<evidence type="ECO:0000313" key="1">
    <source>
        <dbReference type="EMBL" id="GAA4287336.1"/>
    </source>
</evidence>
<dbReference type="Proteomes" id="UP001499841">
    <property type="component" value="Unassembled WGS sequence"/>
</dbReference>
<name>A0ABP8ETP9_9MICO</name>
<dbReference type="RefSeq" id="WP_345039875.1">
    <property type="nucleotide sequence ID" value="NZ_BAABBA010000007.1"/>
</dbReference>
<accession>A0ABP8ETP9</accession>
<organism evidence="1 2">
    <name type="scientific">Georgenia daeguensis</name>
    <dbReference type="NCBI Taxonomy" id="908355"/>
    <lineage>
        <taxon>Bacteria</taxon>
        <taxon>Bacillati</taxon>
        <taxon>Actinomycetota</taxon>
        <taxon>Actinomycetes</taxon>
        <taxon>Micrococcales</taxon>
        <taxon>Bogoriellaceae</taxon>
        <taxon>Georgenia</taxon>
    </lineage>
</organism>
<reference evidence="2" key="1">
    <citation type="journal article" date="2019" name="Int. J. Syst. Evol. Microbiol.">
        <title>The Global Catalogue of Microorganisms (GCM) 10K type strain sequencing project: providing services to taxonomists for standard genome sequencing and annotation.</title>
        <authorList>
            <consortium name="The Broad Institute Genomics Platform"/>
            <consortium name="The Broad Institute Genome Sequencing Center for Infectious Disease"/>
            <person name="Wu L."/>
            <person name="Ma J."/>
        </authorList>
    </citation>
    <scope>NUCLEOTIDE SEQUENCE [LARGE SCALE GENOMIC DNA]</scope>
    <source>
        <strain evidence="2">JCM 17459</strain>
    </source>
</reference>
<comment type="caution">
    <text evidence="1">The sequence shown here is derived from an EMBL/GenBank/DDBJ whole genome shotgun (WGS) entry which is preliminary data.</text>
</comment>
<sequence>MARIAFEVDSPLPPETVLAHLTNFGDRRPHLWPAIDPRTYQVHALGEGWADVTEGSDVLGGIWARERYDWSEPGVVTATLQDSNFWHPGGTWELRATSGPGGGSRLRVVRDRRARRPRAALLEVVLTVAGRRLLARELRRAPALGLVEAPDQPQPGRRRP</sequence>
<gene>
    <name evidence="1" type="ORF">GCM10022262_16950</name>
</gene>